<dbReference type="NCBIfam" id="NF033779">
    <property type="entry name" value="Tim44_TimA_adap"/>
    <property type="match status" value="1"/>
</dbReference>
<dbReference type="OrthoDB" id="9798618at2"/>
<dbReference type="InterPro" id="IPR007379">
    <property type="entry name" value="Tim44-like_dom"/>
</dbReference>
<dbReference type="RefSeq" id="WP_070065053.1">
    <property type="nucleotide sequence ID" value="NZ_MJMG01000006.1"/>
</dbReference>
<dbReference type="InterPro" id="IPR016985">
    <property type="entry name" value="UCP031890_Tim44-rel"/>
</dbReference>
<reference evidence="2 3" key="1">
    <citation type="submission" date="2016-09" db="EMBL/GenBank/DDBJ databases">
        <title>Genomic evidence for plant-parasitic nematodes as the earliest Wolbachia hosts.</title>
        <authorList>
            <person name="Brown A.M."/>
            <person name="Wasala S.K."/>
            <person name="Howe D.K."/>
            <person name="Peetz A.B."/>
            <person name="Zasada I.A."/>
            <person name="Denver D.R."/>
        </authorList>
    </citation>
    <scope>NUCLEOTIDE SEQUENCE [LARGE SCALE GENOMIC DNA]</scope>
    <source>
        <strain evidence="3">wPpe</strain>
    </source>
</reference>
<dbReference type="PIRSF" id="PIRSF031890">
    <property type="entry name" value="UCP031890_transporter_Tim44"/>
    <property type="match status" value="1"/>
</dbReference>
<evidence type="ECO:0000259" key="1">
    <source>
        <dbReference type="SMART" id="SM00978"/>
    </source>
</evidence>
<dbReference type="Proteomes" id="UP000175679">
    <property type="component" value="Unassembled WGS sequence"/>
</dbReference>
<dbReference type="SMART" id="SM00978">
    <property type="entry name" value="Tim44"/>
    <property type="match status" value="1"/>
</dbReference>
<accession>A0A1E7QKI0</accession>
<dbReference type="SUPFAM" id="SSF54427">
    <property type="entry name" value="NTF2-like"/>
    <property type="match status" value="1"/>
</dbReference>
<proteinExistence type="predicted"/>
<sequence>MMELVIYALLAAFIFLRLYNSLGKSTGRSINLSFSKLVDNLERNKVETNVDHYIDHADKNMAPYKEILKKNKDFAIADFMQGASMAFEMIIKYFNQGNLTQLKQLLDRNLYNSFVEKVTNRQTINESIIVSIITQKITEIKVVKNIAFISVYFLSEQINFSKNDQGEIIKGDTHTINQVKDTWQFKKNINSSDPIWLLVSIKNDA</sequence>
<evidence type="ECO:0000313" key="3">
    <source>
        <dbReference type="Proteomes" id="UP000175679"/>
    </source>
</evidence>
<name>A0A1E7QKI0_WOLPI</name>
<comment type="caution">
    <text evidence="2">The sequence shown here is derived from an EMBL/GenBank/DDBJ whole genome shotgun (WGS) entry which is preliminary data.</text>
</comment>
<dbReference type="Gene3D" id="3.10.450.240">
    <property type="match status" value="1"/>
</dbReference>
<evidence type="ECO:0000313" key="2">
    <source>
        <dbReference type="EMBL" id="OEY86724.1"/>
    </source>
</evidence>
<dbReference type="AlphaFoldDB" id="A0A1E7QKI0"/>
<keyword evidence="3" id="KW-1185">Reference proteome</keyword>
<protein>
    <recommendedName>
        <fullName evidence="1">Tim44-like domain-containing protein</fullName>
    </recommendedName>
</protein>
<dbReference type="Pfam" id="PF04280">
    <property type="entry name" value="Tim44"/>
    <property type="match status" value="1"/>
</dbReference>
<organism evidence="2 3">
    <name type="scientific">Wolbachia pipientis</name>
    <dbReference type="NCBI Taxonomy" id="955"/>
    <lineage>
        <taxon>Bacteria</taxon>
        <taxon>Pseudomonadati</taxon>
        <taxon>Pseudomonadota</taxon>
        <taxon>Alphaproteobacteria</taxon>
        <taxon>Rickettsiales</taxon>
        <taxon>Anaplasmataceae</taxon>
        <taxon>Wolbachieae</taxon>
        <taxon>Wolbachia</taxon>
    </lineage>
</organism>
<feature type="domain" description="Tim44-like" evidence="1">
    <location>
        <begin position="61"/>
        <end position="203"/>
    </location>
</feature>
<dbReference type="InterPro" id="IPR032710">
    <property type="entry name" value="NTF2-like_dom_sf"/>
</dbReference>
<gene>
    <name evidence="2" type="ORF">BIY23_02605</name>
</gene>
<dbReference type="EMBL" id="MJMG01000006">
    <property type="protein sequence ID" value="OEY86724.1"/>
    <property type="molecule type" value="Genomic_DNA"/>
</dbReference>